<dbReference type="PANTHER" id="PTHR43578">
    <property type="entry name" value="NADH-QUINONE OXIDOREDUCTASE SUBUNIT F"/>
    <property type="match status" value="1"/>
</dbReference>
<gene>
    <name evidence="7" type="primary">hndC</name>
    <name evidence="7" type="ORF">SPIRO4BDMA_40495</name>
</gene>
<comment type="similarity">
    <text evidence="1">Belongs to the complex I 51 kDa subunit family.</text>
</comment>
<dbReference type="InterPro" id="IPR001949">
    <property type="entry name" value="NADH-UbQ_OxRdtase_51kDa_CS"/>
</dbReference>
<dbReference type="PROSITE" id="PS00198">
    <property type="entry name" value="4FE4S_FER_1"/>
    <property type="match status" value="1"/>
</dbReference>
<dbReference type="Gene3D" id="3.10.20.600">
    <property type="match status" value="1"/>
</dbReference>
<evidence type="ECO:0000259" key="6">
    <source>
        <dbReference type="PROSITE" id="PS51379"/>
    </source>
</evidence>
<keyword evidence="2" id="KW-0004">4Fe-4S</keyword>
<dbReference type="FunFam" id="3.40.50.11540:FF:000001">
    <property type="entry name" value="NADH dehydrogenase [ubiquinone] flavoprotein 1, mitochondrial"/>
    <property type="match status" value="1"/>
</dbReference>
<dbReference type="Pfam" id="PF10589">
    <property type="entry name" value="NADH_4Fe-4S"/>
    <property type="match status" value="1"/>
</dbReference>
<organism evidence="7">
    <name type="scientific">uncultured spirochete</name>
    <dbReference type="NCBI Taxonomy" id="156406"/>
    <lineage>
        <taxon>Bacteria</taxon>
        <taxon>Pseudomonadati</taxon>
        <taxon>Spirochaetota</taxon>
        <taxon>Spirochaetia</taxon>
        <taxon>Spirochaetales</taxon>
        <taxon>environmental samples</taxon>
    </lineage>
</organism>
<dbReference type="EC" id="1.12.1.3" evidence="7"/>
<keyword evidence="4" id="KW-0408">Iron</keyword>
<evidence type="ECO:0000256" key="3">
    <source>
        <dbReference type="ARBA" id="ARBA00022723"/>
    </source>
</evidence>
<name>A0A3P3XQ01_9SPIR</name>
<dbReference type="CDD" id="cd02980">
    <property type="entry name" value="TRX_Fd_family"/>
    <property type="match status" value="1"/>
</dbReference>
<dbReference type="InterPro" id="IPR017896">
    <property type="entry name" value="4Fe4S_Fe-S-bd"/>
</dbReference>
<dbReference type="Gene3D" id="6.10.250.1450">
    <property type="match status" value="1"/>
</dbReference>
<keyword evidence="3" id="KW-0479">Metal-binding</keyword>
<dbReference type="GO" id="GO:0050583">
    <property type="term" value="F:hydrogen dehydrogenase (NADP+) activity"/>
    <property type="evidence" value="ECO:0007669"/>
    <property type="project" value="UniProtKB-EC"/>
</dbReference>
<dbReference type="Pfam" id="PF01257">
    <property type="entry name" value="2Fe-2S_thioredx"/>
    <property type="match status" value="1"/>
</dbReference>
<dbReference type="PROSITE" id="PS00645">
    <property type="entry name" value="COMPLEX1_51K_2"/>
    <property type="match status" value="1"/>
</dbReference>
<dbReference type="Pfam" id="PF13237">
    <property type="entry name" value="Fer4_10"/>
    <property type="match status" value="1"/>
</dbReference>
<dbReference type="Gene3D" id="1.20.1440.230">
    <property type="entry name" value="NADH-ubiquinone oxidoreductase 51kDa subunit, iron-sulphur binding domain"/>
    <property type="match status" value="1"/>
</dbReference>
<evidence type="ECO:0000313" key="7">
    <source>
        <dbReference type="EMBL" id="SLM17923.1"/>
    </source>
</evidence>
<dbReference type="GO" id="GO:0046872">
    <property type="term" value="F:metal ion binding"/>
    <property type="evidence" value="ECO:0007669"/>
    <property type="project" value="UniProtKB-KW"/>
</dbReference>
<proteinExistence type="inferred from homology"/>
<dbReference type="FunFam" id="1.20.1440.230:FF:000001">
    <property type="entry name" value="Mitochondrial NADH dehydrogenase flavoprotein 1"/>
    <property type="match status" value="1"/>
</dbReference>
<dbReference type="InterPro" id="IPR011538">
    <property type="entry name" value="Nuo51_FMN-bd"/>
</dbReference>
<protein>
    <submittedName>
        <fullName evidence="7">NADP-reducing hydrogenase subunit HndC</fullName>
        <ecNumber evidence="7">1.12.1.3</ecNumber>
    </submittedName>
</protein>
<dbReference type="PROSITE" id="PS51257">
    <property type="entry name" value="PROKAR_LIPOPROTEIN"/>
    <property type="match status" value="1"/>
</dbReference>
<feature type="domain" description="4Fe-4S ferredoxin-type" evidence="6">
    <location>
        <begin position="538"/>
        <end position="567"/>
    </location>
</feature>
<dbReference type="Gene3D" id="3.40.50.11540">
    <property type="entry name" value="NADH-ubiquinone oxidoreductase 51kDa subunit"/>
    <property type="match status" value="1"/>
</dbReference>
<dbReference type="PROSITE" id="PS51379">
    <property type="entry name" value="4FE4S_FER_2"/>
    <property type="match status" value="2"/>
</dbReference>
<dbReference type="Gene3D" id="3.30.70.20">
    <property type="match status" value="1"/>
</dbReference>
<dbReference type="GO" id="GO:0051539">
    <property type="term" value="F:4 iron, 4 sulfur cluster binding"/>
    <property type="evidence" value="ECO:0007669"/>
    <property type="project" value="UniProtKB-KW"/>
</dbReference>
<dbReference type="AlphaFoldDB" id="A0A3P3XQ01"/>
<dbReference type="InterPro" id="IPR017900">
    <property type="entry name" value="4Fe4S_Fe_S_CS"/>
</dbReference>
<dbReference type="SUPFAM" id="SSF142984">
    <property type="entry name" value="Nqo1 middle domain-like"/>
    <property type="match status" value="1"/>
</dbReference>
<reference evidence="7" key="1">
    <citation type="submission" date="2017-02" db="EMBL/GenBank/DDBJ databases">
        <authorList>
            <person name="Regsiter A."/>
            <person name="William W."/>
        </authorList>
    </citation>
    <scope>NUCLEOTIDE SEQUENCE</scope>
    <source>
        <strain evidence="7">BdmA 4</strain>
    </source>
</reference>
<feature type="domain" description="4Fe-4S ferredoxin-type" evidence="6">
    <location>
        <begin position="568"/>
        <end position="595"/>
    </location>
</feature>
<dbReference type="SUPFAM" id="SSF52833">
    <property type="entry name" value="Thioredoxin-like"/>
    <property type="match status" value="1"/>
</dbReference>
<keyword evidence="7" id="KW-0560">Oxidoreductase</keyword>
<dbReference type="Pfam" id="PF01512">
    <property type="entry name" value="Complex1_51K"/>
    <property type="match status" value="1"/>
</dbReference>
<dbReference type="EMBL" id="FWDO01000004">
    <property type="protein sequence ID" value="SLM17923.1"/>
    <property type="molecule type" value="Genomic_DNA"/>
</dbReference>
<dbReference type="InterPro" id="IPR037225">
    <property type="entry name" value="Nuo51_FMN-bd_sf"/>
</dbReference>
<dbReference type="GO" id="GO:0010181">
    <property type="term" value="F:FMN binding"/>
    <property type="evidence" value="ECO:0007669"/>
    <property type="project" value="InterPro"/>
</dbReference>
<evidence type="ECO:0000256" key="1">
    <source>
        <dbReference type="ARBA" id="ARBA00007523"/>
    </source>
</evidence>
<dbReference type="SUPFAM" id="SSF140490">
    <property type="entry name" value="Nqo1C-terminal domain-like"/>
    <property type="match status" value="1"/>
</dbReference>
<evidence type="ECO:0000256" key="2">
    <source>
        <dbReference type="ARBA" id="ARBA00022485"/>
    </source>
</evidence>
<evidence type="ECO:0000256" key="5">
    <source>
        <dbReference type="ARBA" id="ARBA00023014"/>
    </source>
</evidence>
<dbReference type="Gene3D" id="3.40.30.10">
    <property type="entry name" value="Glutaredoxin"/>
    <property type="match status" value="1"/>
</dbReference>
<sequence>MAYKNFILVCGGTACESSHSEEIYRNLIKEAEALGVSRDVQVVKTGCFGFCEKGPIVKVLPSESFYVEVKPEDAHEIIAEQVIKGREVTRLLYRKDKKSDTARLEDIEFYQKQFRIVLRNCGVINPESIDEYIARTGYRALEKALFEMTPEEIIAEVKASGLRGRGGAGFPTGMKWEAARKSPGDIKYIVCNADEGDPGAYMDRSTIEGDPHSILEAMVIAGRAVGANFGYIYIRAEYPLAIERLKIAIQQAKDYGLLGKDILGSGFDFDIEIRLGAGAFVCGEETALLQSIEGKRGMPRPKPPFPAIKGLWGKPTVINNVETLANVPVVLTRGANWFSSIGTEKSKGTKVFALTGKINNSGLIEVPMGTTLREIIFDIGGGIRNGKKFKGVQTGGPSGGIIVEKDLDSPISYESLTALGSMMGSGGMIVMDEDDCVVDISKFYMAFCVDESCGKCAPCRIGTKQMHGLLDKISKGQGEDSDLAKLEQIGKAMTKASLCMLGGSAANPTLSTLRHFRDEYLEHIHDKKCRAGKCKDLVIYEIDPAKCIGCGLCARRCPVPCITGEKKKPHVIDGSKCIKCGECYAACKFGAVIKR</sequence>
<dbReference type="SMART" id="SM00928">
    <property type="entry name" value="NADH_4Fe-4S"/>
    <property type="match status" value="1"/>
</dbReference>
<evidence type="ECO:0000256" key="4">
    <source>
        <dbReference type="ARBA" id="ARBA00023004"/>
    </source>
</evidence>
<dbReference type="InterPro" id="IPR036249">
    <property type="entry name" value="Thioredoxin-like_sf"/>
</dbReference>
<dbReference type="PANTHER" id="PTHR43578:SF3">
    <property type="entry name" value="NADH-QUINONE OXIDOREDUCTASE SUBUNIT F"/>
    <property type="match status" value="1"/>
</dbReference>
<dbReference type="GO" id="GO:0008137">
    <property type="term" value="F:NADH dehydrogenase (ubiquinone) activity"/>
    <property type="evidence" value="ECO:0007669"/>
    <property type="project" value="InterPro"/>
</dbReference>
<dbReference type="InterPro" id="IPR037207">
    <property type="entry name" value="Nuop51_4Fe4S-bd_sf"/>
</dbReference>
<dbReference type="SUPFAM" id="SSF142019">
    <property type="entry name" value="Nqo1 FMN-binding domain-like"/>
    <property type="match status" value="1"/>
</dbReference>
<keyword evidence="5" id="KW-0411">Iron-sulfur</keyword>
<dbReference type="SUPFAM" id="SSF54862">
    <property type="entry name" value="4Fe-4S ferredoxins"/>
    <property type="match status" value="1"/>
</dbReference>
<dbReference type="NCBIfam" id="NF010120">
    <property type="entry name" value="PRK13596.1"/>
    <property type="match status" value="1"/>
</dbReference>
<dbReference type="InterPro" id="IPR019575">
    <property type="entry name" value="Nuop51_4Fe4S-bd"/>
</dbReference>
<accession>A0A3P3XQ01</accession>